<gene>
    <name evidence="2" type="ORF">SAMN04489707_1003140</name>
</gene>
<evidence type="ECO:0000313" key="2">
    <source>
        <dbReference type="EMBL" id="SFU41220.1"/>
    </source>
</evidence>
<organism evidence="2 3">
    <name type="scientific">Paenacidovorax caeni</name>
    <dbReference type="NCBI Taxonomy" id="343013"/>
    <lineage>
        <taxon>Bacteria</taxon>
        <taxon>Pseudomonadati</taxon>
        <taxon>Pseudomonadota</taxon>
        <taxon>Betaproteobacteria</taxon>
        <taxon>Burkholderiales</taxon>
        <taxon>Comamonadaceae</taxon>
        <taxon>Paenacidovorax</taxon>
    </lineage>
</organism>
<accession>A0A1I7FYG3</accession>
<evidence type="ECO:0000313" key="3">
    <source>
        <dbReference type="Proteomes" id="UP000183656"/>
    </source>
</evidence>
<dbReference type="STRING" id="343013.SAMN04489707_1003140"/>
<reference evidence="2 3" key="1">
    <citation type="submission" date="2016-10" db="EMBL/GenBank/DDBJ databases">
        <authorList>
            <person name="de Groot N.N."/>
        </authorList>
    </citation>
    <scope>NUCLEOTIDE SEQUENCE [LARGE SCALE GENOMIC DNA]</scope>
    <source>
        <strain evidence="2 3">R-24608</strain>
    </source>
</reference>
<dbReference type="Proteomes" id="UP000183656">
    <property type="component" value="Unassembled WGS sequence"/>
</dbReference>
<dbReference type="EMBL" id="FPBX01000003">
    <property type="protein sequence ID" value="SFU41220.1"/>
    <property type="molecule type" value="Genomic_DNA"/>
</dbReference>
<dbReference type="OrthoDB" id="6089671at2"/>
<dbReference type="RefSeq" id="WP_054254627.1">
    <property type="nucleotide sequence ID" value="NZ_CYIG01000001.1"/>
</dbReference>
<evidence type="ECO:0008006" key="4">
    <source>
        <dbReference type="Google" id="ProtNLM"/>
    </source>
</evidence>
<feature type="chain" id="PRO_5010209727" description="Secreted protein" evidence="1">
    <location>
        <begin position="32"/>
        <end position="82"/>
    </location>
</feature>
<protein>
    <recommendedName>
        <fullName evidence="4">Secreted protein</fullName>
    </recommendedName>
</protein>
<keyword evidence="3" id="KW-1185">Reference proteome</keyword>
<dbReference type="PROSITE" id="PS51318">
    <property type="entry name" value="TAT"/>
    <property type="match status" value="1"/>
</dbReference>
<evidence type="ECO:0000256" key="1">
    <source>
        <dbReference type="SAM" id="SignalP"/>
    </source>
</evidence>
<dbReference type="InterPro" id="IPR006311">
    <property type="entry name" value="TAT_signal"/>
</dbReference>
<feature type="signal peptide" evidence="1">
    <location>
        <begin position="1"/>
        <end position="31"/>
    </location>
</feature>
<name>A0A1I7FYG3_9BURK</name>
<keyword evidence="1" id="KW-0732">Signal</keyword>
<dbReference type="AlphaFoldDB" id="A0A1I7FYG3"/>
<sequence>MTPVPASSRRCFARARALALLALMAWGTAQAAPAPWYWWRSKIDGARTCAQVSPGEGWERDSGPFDGPGCQPRKRVYVIPMR</sequence>
<proteinExistence type="predicted"/>